<dbReference type="EMBL" id="DS547103">
    <property type="protein sequence ID" value="EDR07701.1"/>
    <property type="molecule type" value="Genomic_DNA"/>
</dbReference>
<protein>
    <submittedName>
        <fullName evidence="1">Predicted protein</fullName>
    </submittedName>
</protein>
<dbReference type="EMBL" id="DS547103">
    <property type="protein sequence ID" value="EDR07702.1"/>
    <property type="molecule type" value="Genomic_DNA"/>
</dbReference>
<name>B0DCB7_LACBS</name>
<gene>
    <name evidence="1" type="ORF">LACBIDRAFT_327628</name>
    <name evidence="2" type="ORF">LACBIDRAFT_327630</name>
</gene>
<dbReference type="GeneID" id="6077142"/>
<dbReference type="HOGENOM" id="CLU_1415393_0_0_1"/>
<dbReference type="InParanoid" id="B0DCB7"/>
<evidence type="ECO:0000313" key="3">
    <source>
        <dbReference type="Proteomes" id="UP000001194"/>
    </source>
</evidence>
<evidence type="ECO:0000313" key="2">
    <source>
        <dbReference type="EMBL" id="EDR07702.1"/>
    </source>
</evidence>
<dbReference type="KEGG" id="lbc:LACBIDRAFT_327630"/>
<proteinExistence type="predicted"/>
<dbReference type="AlphaFoldDB" id="B0DCB7"/>
<dbReference type="RefSeq" id="XP_001881491.1">
    <property type="nucleotide sequence ID" value="XM_001881456.1"/>
</dbReference>
<dbReference type="Proteomes" id="UP000001194">
    <property type="component" value="Unassembled WGS sequence"/>
</dbReference>
<accession>B0DCB7</accession>
<keyword evidence="3" id="KW-1185">Reference proteome</keyword>
<sequence>MPHGNEWHWKSSVNGHDCTAKTLGANVTIVDTPGFDDNRPHMSDSKLLEDTTKFLLKRLNTNSLQGLIYLHRNSDVRFGGTAYVFPPELQAYGEQDVLLALPVRRQRDWLMMAQVPYLLSFEMLDDQAILHYATMTCNASSTPEIIRDAAKTLKEDLEAFQYTVSRYSQELDDQKTPYLVLDPSKTAISILI</sequence>
<dbReference type="SUPFAM" id="SSF48484">
    <property type="entry name" value="Lipoxigenase"/>
    <property type="match status" value="1"/>
</dbReference>
<organism evidence="3">
    <name type="scientific">Laccaria bicolor (strain S238N-H82 / ATCC MYA-4686)</name>
    <name type="common">Bicoloured deceiver</name>
    <name type="synonym">Laccaria laccata var. bicolor</name>
    <dbReference type="NCBI Taxonomy" id="486041"/>
    <lineage>
        <taxon>Eukaryota</taxon>
        <taxon>Fungi</taxon>
        <taxon>Dikarya</taxon>
        <taxon>Basidiomycota</taxon>
        <taxon>Agaricomycotina</taxon>
        <taxon>Agaricomycetes</taxon>
        <taxon>Agaricomycetidae</taxon>
        <taxon>Agaricales</taxon>
        <taxon>Agaricineae</taxon>
        <taxon>Hydnangiaceae</taxon>
        <taxon>Laccaria</taxon>
    </lineage>
</organism>
<evidence type="ECO:0000313" key="1">
    <source>
        <dbReference type="EMBL" id="EDR07701.1"/>
    </source>
</evidence>
<dbReference type="Gene3D" id="1.20.245.10">
    <property type="entry name" value="Lipoxygenase-1, Domain 5"/>
    <property type="match status" value="1"/>
</dbReference>
<dbReference type="InterPro" id="IPR036226">
    <property type="entry name" value="LipOase_C_sf"/>
</dbReference>
<dbReference type="STRING" id="486041.B0DCB7"/>
<dbReference type="RefSeq" id="XP_001881490.1">
    <property type="nucleotide sequence ID" value="XM_001881455.1"/>
</dbReference>
<reference evidence="1 3" key="1">
    <citation type="journal article" date="2008" name="Nature">
        <title>The genome of Laccaria bicolor provides insights into mycorrhizal symbiosis.</title>
        <authorList>
            <person name="Martin F."/>
            <person name="Aerts A."/>
            <person name="Ahren D."/>
            <person name="Brun A."/>
            <person name="Danchin E.G.J."/>
            <person name="Duchaussoy F."/>
            <person name="Gibon J."/>
            <person name="Kohler A."/>
            <person name="Lindquist E."/>
            <person name="Pereda V."/>
            <person name="Salamov A."/>
            <person name="Shapiro H.J."/>
            <person name="Wuyts J."/>
            <person name="Blaudez D."/>
            <person name="Buee M."/>
            <person name="Brokstein P."/>
            <person name="Canbaeck B."/>
            <person name="Cohen D."/>
            <person name="Courty P.E."/>
            <person name="Coutinho P.M."/>
            <person name="Delaruelle C."/>
            <person name="Detter J.C."/>
            <person name="Deveau A."/>
            <person name="DiFazio S."/>
            <person name="Duplessis S."/>
            <person name="Fraissinet-Tachet L."/>
            <person name="Lucic E."/>
            <person name="Frey-Klett P."/>
            <person name="Fourrey C."/>
            <person name="Feussner I."/>
            <person name="Gay G."/>
            <person name="Grimwood J."/>
            <person name="Hoegger P.J."/>
            <person name="Jain P."/>
            <person name="Kilaru S."/>
            <person name="Labbe J."/>
            <person name="Lin Y.C."/>
            <person name="Legue V."/>
            <person name="Le Tacon F."/>
            <person name="Marmeisse R."/>
            <person name="Melayah D."/>
            <person name="Montanini B."/>
            <person name="Muratet M."/>
            <person name="Nehls U."/>
            <person name="Niculita-Hirzel H."/>
            <person name="Oudot-Le Secq M.P."/>
            <person name="Peter M."/>
            <person name="Quesneville H."/>
            <person name="Rajashekar B."/>
            <person name="Reich M."/>
            <person name="Rouhier N."/>
            <person name="Schmutz J."/>
            <person name="Yin T."/>
            <person name="Chalot M."/>
            <person name="Henrissat B."/>
            <person name="Kuees U."/>
            <person name="Lucas S."/>
            <person name="Van de Peer Y."/>
            <person name="Podila G.K."/>
            <person name="Polle A."/>
            <person name="Pukkila P.J."/>
            <person name="Richardson P.M."/>
            <person name="Rouze P."/>
            <person name="Sanders I.R."/>
            <person name="Stajich J.E."/>
            <person name="Tunlid A."/>
            <person name="Tuskan G."/>
            <person name="Grigoriev I.V."/>
        </authorList>
    </citation>
    <scope>NUCLEOTIDE SEQUENCE [LARGE SCALE GENOMIC DNA]</scope>
    <source>
        <strain evidence="3">S238N-H82 / ATCC MYA-4686</strain>
    </source>
</reference>
<dbReference type="GeneID" id="6077079"/>
<dbReference type="OrthoDB" id="8954335at2759"/>
<dbReference type="KEGG" id="lbc:LACBIDRAFT_327628"/>